<proteinExistence type="predicted"/>
<organism evidence="1 2">
    <name type="scientific">Pseudoramibacter porci</name>
    <dbReference type="NCBI Taxonomy" id="2606631"/>
    <lineage>
        <taxon>Bacteria</taxon>
        <taxon>Bacillati</taxon>
        <taxon>Bacillota</taxon>
        <taxon>Clostridia</taxon>
        <taxon>Eubacteriales</taxon>
        <taxon>Eubacteriaceae</taxon>
        <taxon>Pseudoramibacter</taxon>
    </lineage>
</organism>
<reference evidence="1 2" key="1">
    <citation type="submission" date="2019-08" db="EMBL/GenBank/DDBJ databases">
        <title>In-depth cultivation of the pig gut microbiome towards novel bacterial diversity and tailored functional studies.</title>
        <authorList>
            <person name="Wylensek D."/>
            <person name="Hitch T.C.A."/>
            <person name="Clavel T."/>
        </authorList>
    </citation>
    <scope>NUCLEOTIDE SEQUENCE [LARGE SCALE GENOMIC DNA]</scope>
    <source>
        <strain evidence="1 2">RF-744-FAT-4</strain>
    </source>
</reference>
<protein>
    <submittedName>
        <fullName evidence="1">Uncharacterized protein</fullName>
    </submittedName>
</protein>
<dbReference type="EMBL" id="VUMO01000001">
    <property type="protein sequence ID" value="MSS18882.1"/>
    <property type="molecule type" value="Genomic_DNA"/>
</dbReference>
<gene>
    <name evidence="1" type="ORF">FYJ52_00395</name>
</gene>
<dbReference type="RefSeq" id="WP_154575293.1">
    <property type="nucleotide sequence ID" value="NZ_VUMO01000001.1"/>
</dbReference>
<dbReference type="AlphaFoldDB" id="A0A7X2NE38"/>
<name>A0A7X2NE38_9FIRM</name>
<accession>A0A7X2NE38</accession>
<evidence type="ECO:0000313" key="1">
    <source>
        <dbReference type="EMBL" id="MSS18882.1"/>
    </source>
</evidence>
<comment type="caution">
    <text evidence="1">The sequence shown here is derived from an EMBL/GenBank/DDBJ whole genome shotgun (WGS) entry which is preliminary data.</text>
</comment>
<sequence>MDFSINHGREIVPMDAAGTVEVQHDTNTTTANFIVSATDISDFYEDTQKVFAVYKPPGGEVAYKACTVTDDHTDGTTATQYTFSWKIDKSATSQSGTVKVQIVICDGDDPTAESATVRWSSLIYSLAIQPSIY</sequence>
<evidence type="ECO:0000313" key="2">
    <source>
        <dbReference type="Proteomes" id="UP000461754"/>
    </source>
</evidence>
<dbReference type="Proteomes" id="UP000461754">
    <property type="component" value="Unassembled WGS sequence"/>
</dbReference>
<keyword evidence="2" id="KW-1185">Reference proteome</keyword>